<proteinExistence type="predicted"/>
<reference evidence="1" key="1">
    <citation type="journal article" date="2020" name="mSystems">
        <title>Genome- and Community-Level Interaction Insights into Carbon Utilization and Element Cycling Functions of Hydrothermarchaeota in Hydrothermal Sediment.</title>
        <authorList>
            <person name="Zhou Z."/>
            <person name="Liu Y."/>
            <person name="Xu W."/>
            <person name="Pan J."/>
            <person name="Luo Z.H."/>
            <person name="Li M."/>
        </authorList>
    </citation>
    <scope>NUCLEOTIDE SEQUENCE [LARGE SCALE GENOMIC DNA]</scope>
    <source>
        <strain evidence="1">SpSt-1088</strain>
    </source>
</reference>
<dbReference type="AlphaFoldDB" id="A0A7C5U715"/>
<protein>
    <submittedName>
        <fullName evidence="1">Uncharacterized protein</fullName>
    </submittedName>
</protein>
<accession>A0A7C5U715</accession>
<gene>
    <name evidence="1" type="ORF">ENM46_04225</name>
</gene>
<comment type="caution">
    <text evidence="1">The sequence shown here is derived from an EMBL/GenBank/DDBJ whole genome shotgun (WGS) entry which is preliminary data.</text>
</comment>
<name>A0A7C5U715_9BACT</name>
<organism evidence="1">
    <name type="scientific">Fervidobacterium nodosum</name>
    <dbReference type="NCBI Taxonomy" id="2424"/>
    <lineage>
        <taxon>Bacteria</taxon>
        <taxon>Thermotogati</taxon>
        <taxon>Thermotogota</taxon>
        <taxon>Thermotogae</taxon>
        <taxon>Thermotogales</taxon>
        <taxon>Fervidobacteriaceae</taxon>
        <taxon>Fervidobacterium</taxon>
    </lineage>
</organism>
<dbReference type="EMBL" id="DRXW01000258">
    <property type="protein sequence ID" value="HHR34138.1"/>
    <property type="molecule type" value="Genomic_DNA"/>
</dbReference>
<evidence type="ECO:0000313" key="1">
    <source>
        <dbReference type="EMBL" id="HHR34138.1"/>
    </source>
</evidence>
<sequence length="169" mass="19854">MKFLDGVNVTYISKSEKANVSKINKEISKLITKIDFQPVNGKYYGFYRIEFYEATDNLPTMKLTGFLTHENPLDWLMEQDNQSEIPLNEIFHVVDTEIIEVNTDDVVQSVVVEQYKIYSIVDKEKAKDLTIEKLVKLTLKKLFESYFNAEFKEEDYEIKIHPELTDYFG</sequence>